<dbReference type="GO" id="GO:0005829">
    <property type="term" value="C:cytosol"/>
    <property type="evidence" value="ECO:0007669"/>
    <property type="project" value="TreeGrafter"/>
</dbReference>
<dbReference type="Pfam" id="PF03036">
    <property type="entry name" value="Perilipin"/>
    <property type="match status" value="1"/>
</dbReference>
<dbReference type="InterPro" id="IPR004279">
    <property type="entry name" value="Perilipin"/>
</dbReference>
<name>A0AA47P3I8_MERPO</name>
<keyword evidence="3" id="KW-0551">Lipid droplet</keyword>
<dbReference type="Gene3D" id="1.20.120.340">
    <property type="entry name" value="Flagellar protein FliS"/>
    <property type="match status" value="1"/>
</dbReference>
<evidence type="ECO:0000313" key="7">
    <source>
        <dbReference type="Proteomes" id="UP001174136"/>
    </source>
</evidence>
<sequence length="449" mass="48260">MAAVQVVSHQSAVERVTSLPLVSSTYGLVCSVYCTTRDHHPYLRSVCQAAEQGVRAITSVAMTTALPVIGKLQPQLAIANDLACKGLDQIEKTLPILHQPSDQIVTNAKDAVSSATGAVTVARATVSDTLSGAVNRTRAAVSGGANTALSTSENLMERYLPLSPEEMELEGGPTRGAEEPSYYVRLGTLSTRLRRRAYSRAVARVRDAKQRSQEAVSRLHHTVNLVEYARKNMDGVNRVYDTLSSLVQRKTSSSGQEENDDHKTTEAIESRSPALVRSLPQHLQTTCFTLASGLQGLPGHIQREALSLSRSACYVYDSVSKAAAAAVGDMPDSTLAGSRARLGQMKRSLDNVLDYLVNNTPLNWLVGPFYPRLAPPSPTTSPSTTAIAEPAPSQPTQAPSPPAQIPSIQAPSPPASRCLDHRSSSPVSHQEEVSEAEMLMESQQQLFLQ</sequence>
<dbReference type="Gene3D" id="3.30.720.170">
    <property type="entry name" value="Perilipin, alpha-beta domain"/>
    <property type="match status" value="1"/>
</dbReference>
<evidence type="ECO:0000256" key="4">
    <source>
        <dbReference type="PIRNR" id="PIRNR036881"/>
    </source>
</evidence>
<evidence type="ECO:0000256" key="3">
    <source>
        <dbReference type="ARBA" id="ARBA00022677"/>
    </source>
</evidence>
<proteinExistence type="inferred from homology"/>
<gene>
    <name evidence="6" type="primary">PLIN2</name>
    <name evidence="6" type="ORF">N1851_009875</name>
</gene>
<organism evidence="6 7">
    <name type="scientific">Merluccius polli</name>
    <name type="common">Benguela hake</name>
    <name type="synonym">Merluccius cadenati</name>
    <dbReference type="NCBI Taxonomy" id="89951"/>
    <lineage>
        <taxon>Eukaryota</taxon>
        <taxon>Metazoa</taxon>
        <taxon>Chordata</taxon>
        <taxon>Craniata</taxon>
        <taxon>Vertebrata</taxon>
        <taxon>Euteleostomi</taxon>
        <taxon>Actinopterygii</taxon>
        <taxon>Neopterygii</taxon>
        <taxon>Teleostei</taxon>
        <taxon>Neoteleostei</taxon>
        <taxon>Acanthomorphata</taxon>
        <taxon>Zeiogadaria</taxon>
        <taxon>Gadariae</taxon>
        <taxon>Gadiformes</taxon>
        <taxon>Gadoidei</taxon>
        <taxon>Merlucciidae</taxon>
        <taxon>Merluccius</taxon>
    </lineage>
</organism>
<evidence type="ECO:0000256" key="5">
    <source>
        <dbReference type="SAM" id="MobiDB-lite"/>
    </source>
</evidence>
<dbReference type="EMBL" id="JAOPHQ010001764">
    <property type="protein sequence ID" value="KAK0149406.1"/>
    <property type="molecule type" value="Genomic_DNA"/>
</dbReference>
<dbReference type="AlphaFoldDB" id="A0AA47P3I8"/>
<protein>
    <recommendedName>
        <fullName evidence="4">Perilipin</fullName>
    </recommendedName>
</protein>
<dbReference type="SUPFAM" id="SSF109775">
    <property type="entry name" value="Mannose-6-phosphate receptor binding protein 1 (Tip47), C-terminal domain"/>
    <property type="match status" value="1"/>
</dbReference>
<dbReference type="PIRSF" id="PIRSF036881">
    <property type="entry name" value="PAT"/>
    <property type="match status" value="1"/>
</dbReference>
<dbReference type="PANTHER" id="PTHR14024:SF25">
    <property type="entry name" value="PERILIPIN-2"/>
    <property type="match status" value="1"/>
</dbReference>
<evidence type="ECO:0000256" key="2">
    <source>
        <dbReference type="ARBA" id="ARBA00006311"/>
    </source>
</evidence>
<feature type="region of interest" description="Disordered" evidence="5">
    <location>
        <begin position="248"/>
        <end position="272"/>
    </location>
</feature>
<reference evidence="6" key="1">
    <citation type="journal article" date="2023" name="Front. Mar. Sci.">
        <title>A new Merluccius polli reference genome to investigate the effects of global change in West African waters.</title>
        <authorList>
            <person name="Mateo J.L."/>
            <person name="Blanco-Fernandez C."/>
            <person name="Garcia-Vazquez E."/>
            <person name="Machado-Schiaffino G."/>
        </authorList>
    </citation>
    <scope>NUCLEOTIDE SEQUENCE</scope>
    <source>
        <strain evidence="6">C29</strain>
        <tissue evidence="6">Fin</tissue>
    </source>
</reference>
<evidence type="ECO:0000256" key="1">
    <source>
        <dbReference type="ARBA" id="ARBA00004502"/>
    </source>
</evidence>
<dbReference type="PANTHER" id="PTHR14024">
    <property type="entry name" value="PERILIPIN"/>
    <property type="match status" value="1"/>
</dbReference>
<feature type="compositionally biased region" description="Basic and acidic residues" evidence="5">
    <location>
        <begin position="260"/>
        <end position="269"/>
    </location>
</feature>
<dbReference type="GO" id="GO:0010890">
    <property type="term" value="P:positive regulation of triglyceride storage"/>
    <property type="evidence" value="ECO:0007669"/>
    <property type="project" value="TreeGrafter"/>
</dbReference>
<keyword evidence="7" id="KW-1185">Reference proteome</keyword>
<evidence type="ECO:0000313" key="6">
    <source>
        <dbReference type="EMBL" id="KAK0149406.1"/>
    </source>
</evidence>
<comment type="subcellular location">
    <subcellularLocation>
        <location evidence="1">Lipid droplet</location>
    </subcellularLocation>
</comment>
<comment type="similarity">
    <text evidence="2 4">Belongs to the perilipin family.</text>
</comment>
<dbReference type="GO" id="GO:0019915">
    <property type="term" value="P:lipid storage"/>
    <property type="evidence" value="ECO:0007669"/>
    <property type="project" value="TreeGrafter"/>
</dbReference>
<accession>A0AA47P3I8</accession>
<feature type="region of interest" description="Disordered" evidence="5">
    <location>
        <begin position="376"/>
        <end position="449"/>
    </location>
</feature>
<dbReference type="Proteomes" id="UP001174136">
    <property type="component" value="Unassembled WGS sequence"/>
</dbReference>
<comment type="caution">
    <text evidence="6">The sequence shown here is derived from an EMBL/GenBank/DDBJ whole genome shotgun (WGS) entry which is preliminary data.</text>
</comment>
<feature type="compositionally biased region" description="Low complexity" evidence="5">
    <location>
        <begin position="380"/>
        <end position="397"/>
    </location>
</feature>
<dbReference type="GO" id="GO:0005811">
    <property type="term" value="C:lipid droplet"/>
    <property type="evidence" value="ECO:0007669"/>
    <property type="project" value="UniProtKB-SubCell"/>
</dbReference>